<reference evidence="2" key="3">
    <citation type="journal article" date="2018" name="Mol. Plant Microbe Interact.">
        <title>Genome sequence resources for the wheat stripe rust pathogen (Puccinia striiformis f. sp. tritici) and the barley stripe rust pathogen (Puccinia striiformis f. sp. hordei).</title>
        <authorList>
            <person name="Xia C."/>
            <person name="Wang M."/>
            <person name="Yin C."/>
            <person name="Cornejo O.E."/>
            <person name="Hulbert S.H."/>
            <person name="Chen X."/>
        </authorList>
    </citation>
    <scope>NUCLEOTIDE SEQUENCE [LARGE SCALE GENOMIC DNA]</scope>
    <source>
        <strain evidence="2">93TX-2</strain>
    </source>
</reference>
<feature type="non-terminal residue" evidence="1">
    <location>
        <position position="1"/>
    </location>
</feature>
<dbReference type="Proteomes" id="UP000238274">
    <property type="component" value="Unassembled WGS sequence"/>
</dbReference>
<evidence type="ECO:0000313" key="1">
    <source>
        <dbReference type="EMBL" id="POV99855.1"/>
    </source>
</evidence>
<accession>A0A2S4URA6</accession>
<dbReference type="VEuPathDB" id="FungiDB:PSHT_13348"/>
<dbReference type="AlphaFoldDB" id="A0A2S4URA6"/>
<organism evidence="1 2">
    <name type="scientific">Puccinia striiformis</name>
    <dbReference type="NCBI Taxonomy" id="27350"/>
    <lineage>
        <taxon>Eukaryota</taxon>
        <taxon>Fungi</taxon>
        <taxon>Dikarya</taxon>
        <taxon>Basidiomycota</taxon>
        <taxon>Pucciniomycotina</taxon>
        <taxon>Pucciniomycetes</taxon>
        <taxon>Pucciniales</taxon>
        <taxon>Pucciniaceae</taxon>
        <taxon>Puccinia</taxon>
    </lineage>
</organism>
<protein>
    <submittedName>
        <fullName evidence="1">Uncharacterized protein</fullName>
    </submittedName>
</protein>
<reference evidence="2" key="2">
    <citation type="journal article" date="2018" name="BMC Genomics">
        <title>Genomic insights into host adaptation between the wheat stripe rust pathogen (Puccinia striiformis f. sp. tritici) and the barley stripe rust pathogen (Puccinia striiformis f. sp. hordei).</title>
        <authorList>
            <person name="Xia C."/>
            <person name="Wang M."/>
            <person name="Yin C."/>
            <person name="Cornejo O.E."/>
            <person name="Hulbert S.H."/>
            <person name="Chen X."/>
        </authorList>
    </citation>
    <scope>NUCLEOTIDE SEQUENCE [LARGE SCALE GENOMIC DNA]</scope>
    <source>
        <strain evidence="2">93TX-2</strain>
    </source>
</reference>
<proteinExistence type="predicted"/>
<sequence>YFLSRIHIANFPSLHRSNNDDCLLHIFLLVISLLAQRSISRQDGFQCYDLKANKDDCVKAQNGIVYLEPSKTLGTESRLETTASVGSCTIKIHRRRPQNIAAKADVDDALNSIFKCSGSSGYTIVYSLNNSDIQVSVMPSNY</sequence>
<evidence type="ECO:0000313" key="2">
    <source>
        <dbReference type="Proteomes" id="UP000238274"/>
    </source>
</evidence>
<gene>
    <name evidence="1" type="ORF">PSHT_13348</name>
</gene>
<reference evidence="1 2" key="1">
    <citation type="submission" date="2017-12" db="EMBL/GenBank/DDBJ databases">
        <title>Gene loss provides genomic basis for host adaptation in cereal stripe rust fungi.</title>
        <authorList>
            <person name="Xia C."/>
        </authorList>
    </citation>
    <scope>NUCLEOTIDE SEQUENCE [LARGE SCALE GENOMIC DNA]</scope>
    <source>
        <strain evidence="1 2">93TX-2</strain>
    </source>
</reference>
<name>A0A2S4URA6_9BASI</name>
<dbReference type="VEuPathDB" id="FungiDB:PSTT_11865"/>
<dbReference type="EMBL" id="PKSM01000264">
    <property type="protein sequence ID" value="POV99855.1"/>
    <property type="molecule type" value="Genomic_DNA"/>
</dbReference>
<keyword evidence="2" id="KW-1185">Reference proteome</keyword>
<comment type="caution">
    <text evidence="1">The sequence shown here is derived from an EMBL/GenBank/DDBJ whole genome shotgun (WGS) entry which is preliminary data.</text>
</comment>